<name>A0ABS1MGT0_9NOCA</name>
<accession>A0ABS1MGT0</accession>
<feature type="transmembrane region" description="Helical" evidence="1">
    <location>
        <begin position="304"/>
        <end position="326"/>
    </location>
</feature>
<feature type="transmembrane region" description="Helical" evidence="1">
    <location>
        <begin position="332"/>
        <end position="352"/>
    </location>
</feature>
<proteinExistence type="predicted"/>
<keyword evidence="1" id="KW-1133">Transmembrane helix</keyword>
<feature type="transmembrane region" description="Helical" evidence="1">
    <location>
        <begin position="107"/>
        <end position="130"/>
    </location>
</feature>
<dbReference type="RefSeq" id="WP_201957269.1">
    <property type="nucleotide sequence ID" value="NZ_JAERRJ010000019.1"/>
</dbReference>
<feature type="transmembrane region" description="Helical" evidence="1">
    <location>
        <begin position="396"/>
        <end position="418"/>
    </location>
</feature>
<keyword evidence="1" id="KW-0472">Membrane</keyword>
<evidence type="ECO:0000256" key="1">
    <source>
        <dbReference type="SAM" id="Phobius"/>
    </source>
</evidence>
<gene>
    <name evidence="2" type="ORF">JK358_35655</name>
</gene>
<feature type="transmembrane region" description="Helical" evidence="1">
    <location>
        <begin position="364"/>
        <end position="384"/>
    </location>
</feature>
<reference evidence="2 3" key="1">
    <citation type="submission" date="2021-01" db="EMBL/GenBank/DDBJ databases">
        <title>WGS of actinomycetes isolated from Thailand.</title>
        <authorList>
            <person name="Thawai C."/>
        </authorList>
    </citation>
    <scope>NUCLEOTIDE SEQUENCE [LARGE SCALE GENOMIC DNA]</scope>
    <source>
        <strain evidence="2 3">LPG 2</strain>
    </source>
</reference>
<evidence type="ECO:0000313" key="3">
    <source>
        <dbReference type="Proteomes" id="UP000602198"/>
    </source>
</evidence>
<evidence type="ECO:0000313" key="2">
    <source>
        <dbReference type="EMBL" id="MBL1079751.1"/>
    </source>
</evidence>
<protein>
    <submittedName>
        <fullName evidence="2">Uncharacterized protein</fullName>
    </submittedName>
</protein>
<sequence length="798" mass="86421">MTGRVRVRHRPRNPADRYTSRRRLIRRALTWAFAIFVLPALVGSVATARAQPTDEVLHSNPPITLLGLGDLTDSRGIRVSEYALTLKDGGLLHPRSTIIASYISLEWAGLMVIGSIPIWIMVIIISLVWLRPFSDAMIAVGQQFSDRFDNVEVLMFTATGGSVIVAYYLVRGKWSKAALKILIMIFIAIVGPFFLANPLAKTFAPDGLFAQGRDVGMVAAAGLAGEENTDPRTLYRRVGQRLVDSTLRDPTQYLDTLKVPNEACQDDWDRSMRNNNPDTFRNALRHCDPKAYAIIDRGPDLDQLVAGLIFLIFAPIPGVMMCYLGYRFVYTVAAGAYHGIMLAIGLAGGGLVNENMIIRYGSAAALDPVRIACNIIFLGGYAALYGDFMSQARGSGVTNVVTNIALAGIVHIIAFVLLRRLNQSLDRTDHWVADRLATTMQGSPAVGGTPQLGMADARAAGNAGHHLAWLTAAMNLAQGAVLLAHSPVGQQFFRRRNALNRLSHLENAASEASWTQQAMQGERNLIEANLGFAGDRAQTNNAAARSLHQPDLANPVARVGGALSPHTLGGPGGINTPAGVTAAIHSAYTLAGADSTKALSYLTAAGFDNEALNRAGHEARIFVESTGDQRLPERLRFAVNGTRGFELHRNDATLLEMGFSLKDYRDSLSEAPILTPAQEIVFNDYMKNPLAENMASLIDSTKMPKHHNRPGTAIVPRSGNTLYHINPTDANNVVAAIGVRHADDALKAYNELLNAGPVGFYSPVVDQRLDEVRRHVAKAMRSEMWAAGTAPSTSTPAW</sequence>
<keyword evidence="3" id="KW-1185">Reference proteome</keyword>
<dbReference type="EMBL" id="JAERRJ010000019">
    <property type="protein sequence ID" value="MBL1079751.1"/>
    <property type="molecule type" value="Genomic_DNA"/>
</dbReference>
<keyword evidence="1" id="KW-0812">Transmembrane</keyword>
<dbReference type="Proteomes" id="UP000602198">
    <property type="component" value="Unassembled WGS sequence"/>
</dbReference>
<comment type="caution">
    <text evidence="2">The sequence shown here is derived from an EMBL/GenBank/DDBJ whole genome shotgun (WGS) entry which is preliminary data.</text>
</comment>
<organism evidence="2 3">
    <name type="scientific">Nocardia acididurans</name>
    <dbReference type="NCBI Taxonomy" id="2802282"/>
    <lineage>
        <taxon>Bacteria</taxon>
        <taxon>Bacillati</taxon>
        <taxon>Actinomycetota</taxon>
        <taxon>Actinomycetes</taxon>
        <taxon>Mycobacteriales</taxon>
        <taxon>Nocardiaceae</taxon>
        <taxon>Nocardia</taxon>
    </lineage>
</organism>
<feature type="transmembrane region" description="Helical" evidence="1">
    <location>
        <begin position="177"/>
        <end position="196"/>
    </location>
</feature>
<feature type="transmembrane region" description="Helical" evidence="1">
    <location>
        <begin position="151"/>
        <end position="171"/>
    </location>
</feature>